<name>A0A6B8VPK8_9CORY</name>
<keyword evidence="1" id="KW-1133">Transmembrane helix</keyword>
<keyword evidence="2" id="KW-0732">Signal</keyword>
<feature type="transmembrane region" description="Helical" evidence="1">
    <location>
        <begin position="96"/>
        <end position="114"/>
    </location>
</feature>
<feature type="transmembrane region" description="Helical" evidence="1">
    <location>
        <begin position="71"/>
        <end position="89"/>
    </location>
</feature>
<keyword evidence="1" id="KW-0812">Transmembrane</keyword>
<dbReference type="Proteomes" id="UP000427071">
    <property type="component" value="Chromosome"/>
</dbReference>
<dbReference type="AlphaFoldDB" id="A0A6B8VPK8"/>
<keyword evidence="5" id="KW-1185">Reference proteome</keyword>
<dbReference type="Pfam" id="PF23539">
    <property type="entry name" value="DUF7134"/>
    <property type="match status" value="1"/>
</dbReference>
<reference evidence="5" key="1">
    <citation type="submission" date="2019-11" db="EMBL/GenBank/DDBJ databases">
        <title>Complete genome sequence of Corynebacterium kalinowskii 1959, a novel Corynebacterium species isolated from soil of a small paddock in Vilsendorf, Germany.</title>
        <authorList>
            <person name="Schaffert L."/>
            <person name="Ruwe M."/>
            <person name="Milse J."/>
            <person name="Hanuschka K."/>
            <person name="Ortseifen V."/>
            <person name="Droste J."/>
            <person name="Brandt D."/>
            <person name="Schlueter L."/>
            <person name="Kutter Y."/>
            <person name="Vinke S."/>
            <person name="Viehoefer P."/>
            <person name="Jacob L."/>
            <person name="Luebke N.-C."/>
            <person name="Schulte-Berndt E."/>
            <person name="Hain C."/>
            <person name="Linder M."/>
            <person name="Schmidt P."/>
            <person name="Wollenschlaeger L."/>
            <person name="Luttermann T."/>
            <person name="Thieme E."/>
            <person name="Hassa J."/>
            <person name="Haak M."/>
            <person name="Wittchen M."/>
            <person name="Mentz A."/>
            <person name="Persicke M."/>
            <person name="Busche T."/>
            <person name="Ruckert C."/>
        </authorList>
    </citation>
    <scope>NUCLEOTIDE SEQUENCE [LARGE SCALE GENOMIC DNA]</scope>
    <source>
        <strain evidence="5">1959</strain>
    </source>
</reference>
<protein>
    <recommendedName>
        <fullName evidence="3">DUF7134 domain-containing protein</fullName>
    </recommendedName>
</protein>
<proteinExistence type="predicted"/>
<feature type="chain" id="PRO_5025599095" description="DUF7134 domain-containing protein" evidence="2">
    <location>
        <begin position="22"/>
        <end position="167"/>
    </location>
</feature>
<sequence length="167" mass="17982">MACAWLTASSLACRLVNPLSAVNGGVWVGATPVTWRRIDSVTAREKEATNCTGSPIPSEATPSWFQLHPRLVDLIFIIAIFSYNVPIQFGAVPRHLWLGTGLVVSIGLCAPGLMRRQRPVTTYVVIQLVAVAQSLLGISLLVADAMLLLAIYTLASRKGWWLSGGTP</sequence>
<evidence type="ECO:0000313" key="5">
    <source>
        <dbReference type="Proteomes" id="UP000427071"/>
    </source>
</evidence>
<feature type="signal peptide" evidence="2">
    <location>
        <begin position="1"/>
        <end position="21"/>
    </location>
</feature>
<evidence type="ECO:0000313" key="4">
    <source>
        <dbReference type="EMBL" id="QGU00965.1"/>
    </source>
</evidence>
<evidence type="ECO:0000256" key="1">
    <source>
        <dbReference type="SAM" id="Phobius"/>
    </source>
</evidence>
<dbReference type="KEGG" id="ckw:CKALI_00320"/>
<feature type="domain" description="DUF7134" evidence="3">
    <location>
        <begin position="63"/>
        <end position="162"/>
    </location>
</feature>
<evidence type="ECO:0000259" key="3">
    <source>
        <dbReference type="Pfam" id="PF23539"/>
    </source>
</evidence>
<accession>A0A6B8VPK8</accession>
<keyword evidence="1" id="KW-0472">Membrane</keyword>
<dbReference type="InterPro" id="IPR055558">
    <property type="entry name" value="DUF7134"/>
</dbReference>
<evidence type="ECO:0000256" key="2">
    <source>
        <dbReference type="SAM" id="SignalP"/>
    </source>
</evidence>
<gene>
    <name evidence="4" type="ORF">CKALI_00320</name>
</gene>
<organism evidence="4 5">
    <name type="scientific">Corynebacterium kalinowskii</name>
    <dbReference type="NCBI Taxonomy" id="2675216"/>
    <lineage>
        <taxon>Bacteria</taxon>
        <taxon>Bacillati</taxon>
        <taxon>Actinomycetota</taxon>
        <taxon>Actinomycetes</taxon>
        <taxon>Mycobacteriales</taxon>
        <taxon>Corynebacteriaceae</taxon>
        <taxon>Corynebacterium</taxon>
    </lineage>
</organism>
<feature type="transmembrane region" description="Helical" evidence="1">
    <location>
        <begin position="134"/>
        <end position="155"/>
    </location>
</feature>
<dbReference type="EMBL" id="CP046452">
    <property type="protein sequence ID" value="QGU00965.1"/>
    <property type="molecule type" value="Genomic_DNA"/>
</dbReference>